<dbReference type="PROSITE" id="PS50011">
    <property type="entry name" value="PROTEIN_KINASE_DOM"/>
    <property type="match status" value="1"/>
</dbReference>
<dbReference type="PROSITE" id="PS00108">
    <property type="entry name" value="PROTEIN_KINASE_ST"/>
    <property type="match status" value="1"/>
</dbReference>
<reference evidence="7 8" key="1">
    <citation type="journal article" date="2011" name="J. Biotechnol.">
        <title>High-quality genome sequence of Pichia pastoris CBS7435.</title>
        <authorList>
            <person name="Kuberl A."/>
            <person name="Schneider J."/>
            <person name="Thallinger G.G."/>
            <person name="Anderl I."/>
            <person name="Wibberg D."/>
            <person name="Hajek T."/>
            <person name="Jaenicke S."/>
            <person name="Brinkrolf K."/>
            <person name="Goesmann A."/>
            <person name="Szczepanowski R."/>
            <person name="Puhler A."/>
            <person name="Schwab H."/>
            <person name="Glieder A."/>
            <person name="Pichler H."/>
        </authorList>
    </citation>
    <scope>NUCLEOTIDE SEQUENCE [LARGE SCALE GENOMIC DNA]</scope>
    <source>
        <strain evidence="8">ATCC 76273 / CBS 7435 / CECT 11047 / NRRL Y-11430 / Wegner 21-1</strain>
    </source>
</reference>
<evidence type="ECO:0000313" key="7">
    <source>
        <dbReference type="EMBL" id="SCV12350.1"/>
    </source>
</evidence>
<keyword evidence="8" id="KW-1185">Reference proteome</keyword>
<sequence>MAPEICTPVSARFYIRRRYGVATRELGKGSFGSVMEHRTFDGRVFAIKNGLDNSKETVETMLREFVFVLSLQPHQHVVKVFDLVKGPRSVHLCMESCTTTLWKLLRQNRHSVRNKLDRETRLCYWGQLLAGIEHLHQVGVAHRDLKMDNLLITEGGVLKIADFGSSTASVYCHGLVGSETLTAPECFTSVKYASLPVDVWAAGMILVYLLMDKFPWQSARSTDSHYYKYITPESASRKFVLPWVGSSEVENNGEVFNILSTMLDPAPSTRISVEQLVKCLEVQNIQMCSDENMVLSHDHRAQPT</sequence>
<accession>A0A1G4KQR9</accession>
<evidence type="ECO:0000256" key="2">
    <source>
        <dbReference type="ARBA" id="ARBA00022679"/>
    </source>
</evidence>
<dbReference type="AlphaFoldDB" id="A0A1G4KQR9"/>
<organism evidence="7 8">
    <name type="scientific">Komagataella phaffii (strain ATCC 76273 / CBS 7435 / CECT 11047 / NRRL Y-11430 / Wegner 21-1)</name>
    <name type="common">Yeast</name>
    <name type="synonym">Pichia pastoris</name>
    <dbReference type="NCBI Taxonomy" id="981350"/>
    <lineage>
        <taxon>Eukaryota</taxon>
        <taxon>Fungi</taxon>
        <taxon>Dikarya</taxon>
        <taxon>Ascomycota</taxon>
        <taxon>Saccharomycotina</taxon>
        <taxon>Pichiomycetes</taxon>
        <taxon>Pichiales</taxon>
        <taxon>Pichiaceae</taxon>
        <taxon>Komagataella</taxon>
    </lineage>
</organism>
<keyword evidence="2" id="KW-0808">Transferase</keyword>
<dbReference type="GO" id="GO:0005634">
    <property type="term" value="C:nucleus"/>
    <property type="evidence" value="ECO:0007669"/>
    <property type="project" value="TreeGrafter"/>
</dbReference>
<keyword evidence="3" id="KW-0547">Nucleotide-binding</keyword>
<dbReference type="PANTHER" id="PTHR24345">
    <property type="entry name" value="SERINE/THREONINE-PROTEIN KINASE PLK"/>
    <property type="match status" value="1"/>
</dbReference>
<keyword evidence="1" id="KW-0723">Serine/threonine-protein kinase</keyword>
<dbReference type="GO" id="GO:0004674">
    <property type="term" value="F:protein serine/threonine kinase activity"/>
    <property type="evidence" value="ECO:0007669"/>
    <property type="project" value="UniProtKB-KW"/>
</dbReference>
<evidence type="ECO:0000256" key="4">
    <source>
        <dbReference type="ARBA" id="ARBA00022777"/>
    </source>
</evidence>
<gene>
    <name evidence="7" type="primary">HRK1-2</name>
    <name evidence="7" type="ordered locus">PP7435_Chr4-1279</name>
</gene>
<dbReference type="Proteomes" id="UP000006853">
    <property type="component" value="Chromosome 4"/>
</dbReference>
<dbReference type="EMBL" id="FR839631">
    <property type="protein sequence ID" value="SCV12350.1"/>
    <property type="molecule type" value="Genomic_DNA"/>
</dbReference>
<dbReference type="InterPro" id="IPR011009">
    <property type="entry name" value="Kinase-like_dom_sf"/>
</dbReference>
<dbReference type="Gene3D" id="1.10.510.10">
    <property type="entry name" value="Transferase(Phosphotransferase) domain 1"/>
    <property type="match status" value="1"/>
</dbReference>
<dbReference type="SMART" id="SM00220">
    <property type="entry name" value="S_TKc"/>
    <property type="match status" value="1"/>
</dbReference>
<keyword evidence="5" id="KW-0067">ATP-binding</keyword>
<feature type="domain" description="Protein kinase" evidence="6">
    <location>
        <begin position="20"/>
        <end position="287"/>
    </location>
</feature>
<reference evidence="7 8" key="2">
    <citation type="journal article" date="2016" name="FEMS Yeast Res.">
        <title>Curation of the genome annotation of Pichia pastoris (Komagataella phaffii) CBS7435 from gene level to protein function.</title>
        <authorList>
            <person name="Valli M."/>
            <person name="Tatto N.E."/>
            <person name="Peymann A."/>
            <person name="Gruber C."/>
            <person name="Landes N."/>
            <person name="Ekker H."/>
            <person name="Thallinger G.G."/>
            <person name="Mattanovich D."/>
            <person name="Gasser B."/>
            <person name="Graf A.B."/>
        </authorList>
    </citation>
    <scope>GENOME REANNOTATION</scope>
    <source>
        <strain evidence="7 8">ATCC 76273 / CBS 7435 / CECT 11047 / NRRL Y-11430 / Wegner 21-1</strain>
    </source>
</reference>
<evidence type="ECO:0000256" key="5">
    <source>
        <dbReference type="ARBA" id="ARBA00022840"/>
    </source>
</evidence>
<dbReference type="SUPFAM" id="SSF56112">
    <property type="entry name" value="Protein kinase-like (PK-like)"/>
    <property type="match status" value="1"/>
</dbReference>
<protein>
    <submittedName>
        <fullName evidence="7">Protein kinase</fullName>
    </submittedName>
</protein>
<dbReference type="PANTHER" id="PTHR24345:SF0">
    <property type="entry name" value="CELL CYCLE SERINE_THREONINE-PROTEIN KINASE CDC5_MSD2"/>
    <property type="match status" value="1"/>
</dbReference>
<evidence type="ECO:0000259" key="6">
    <source>
        <dbReference type="PROSITE" id="PS50011"/>
    </source>
</evidence>
<keyword evidence="4 7" id="KW-0418">Kinase</keyword>
<name>A0A1G4KQR9_KOMPC</name>
<evidence type="ECO:0000256" key="1">
    <source>
        <dbReference type="ARBA" id="ARBA00022527"/>
    </source>
</evidence>
<evidence type="ECO:0000256" key="3">
    <source>
        <dbReference type="ARBA" id="ARBA00022741"/>
    </source>
</evidence>
<dbReference type="InterPro" id="IPR000719">
    <property type="entry name" value="Prot_kinase_dom"/>
</dbReference>
<dbReference type="GO" id="GO:0005524">
    <property type="term" value="F:ATP binding"/>
    <property type="evidence" value="ECO:0007669"/>
    <property type="project" value="UniProtKB-KW"/>
</dbReference>
<dbReference type="Pfam" id="PF00069">
    <property type="entry name" value="Pkinase"/>
    <property type="match status" value="1"/>
</dbReference>
<evidence type="ECO:0000313" key="8">
    <source>
        <dbReference type="Proteomes" id="UP000006853"/>
    </source>
</evidence>
<dbReference type="InterPro" id="IPR008271">
    <property type="entry name" value="Ser/Thr_kinase_AS"/>
</dbReference>
<proteinExistence type="predicted"/>